<organism evidence="2 3">
    <name type="scientific">Pseudopithomyces chartarum</name>
    <dbReference type="NCBI Taxonomy" id="1892770"/>
    <lineage>
        <taxon>Eukaryota</taxon>
        <taxon>Fungi</taxon>
        <taxon>Dikarya</taxon>
        <taxon>Ascomycota</taxon>
        <taxon>Pezizomycotina</taxon>
        <taxon>Dothideomycetes</taxon>
        <taxon>Pleosporomycetidae</taxon>
        <taxon>Pleosporales</taxon>
        <taxon>Massarineae</taxon>
        <taxon>Didymosphaeriaceae</taxon>
        <taxon>Pseudopithomyces</taxon>
    </lineage>
</organism>
<sequence>MSQPQSNLDLDIDLDLDLESHPSYTNPHKTLDDLLGPLEIALSRSNHIQHNHDHDHDLDLNPITSIEPTTEPHLSTSPVSSPTHAFRNTSPPATHALPPTCPLCTQTLPAHDLLPHLHSNGPPKCTERWRCLSVVEKKSLCPEYNIRPYENILAQMASYSEYEPSQHLTVQLPA</sequence>
<dbReference type="AlphaFoldDB" id="A0AAN6LS84"/>
<proteinExistence type="predicted"/>
<dbReference type="Proteomes" id="UP001280581">
    <property type="component" value="Unassembled WGS sequence"/>
</dbReference>
<protein>
    <submittedName>
        <fullName evidence="2">Uncharacterized protein</fullName>
    </submittedName>
</protein>
<keyword evidence="3" id="KW-1185">Reference proteome</keyword>
<evidence type="ECO:0000256" key="1">
    <source>
        <dbReference type="SAM" id="MobiDB-lite"/>
    </source>
</evidence>
<accession>A0AAN6LS84</accession>
<comment type="caution">
    <text evidence="2">The sequence shown here is derived from an EMBL/GenBank/DDBJ whole genome shotgun (WGS) entry which is preliminary data.</text>
</comment>
<feature type="region of interest" description="Disordered" evidence="1">
    <location>
        <begin position="50"/>
        <end position="92"/>
    </location>
</feature>
<dbReference type="EMBL" id="WVTA01000011">
    <property type="protein sequence ID" value="KAK3203112.1"/>
    <property type="molecule type" value="Genomic_DNA"/>
</dbReference>
<feature type="compositionally biased region" description="Polar residues" evidence="1">
    <location>
        <begin position="62"/>
        <end position="92"/>
    </location>
</feature>
<reference evidence="2 3" key="1">
    <citation type="submission" date="2021-02" db="EMBL/GenBank/DDBJ databases">
        <title>Genome assembly of Pseudopithomyces chartarum.</title>
        <authorList>
            <person name="Jauregui R."/>
            <person name="Singh J."/>
            <person name="Voisey C."/>
        </authorList>
    </citation>
    <scope>NUCLEOTIDE SEQUENCE [LARGE SCALE GENOMIC DNA]</scope>
    <source>
        <strain evidence="2 3">AGR01</strain>
    </source>
</reference>
<evidence type="ECO:0000313" key="3">
    <source>
        <dbReference type="Proteomes" id="UP001280581"/>
    </source>
</evidence>
<name>A0AAN6LS84_9PLEO</name>
<feature type="compositionally biased region" description="Basic and acidic residues" evidence="1">
    <location>
        <begin position="50"/>
        <end position="59"/>
    </location>
</feature>
<gene>
    <name evidence="2" type="ORF">GRF29_112g261101</name>
</gene>
<evidence type="ECO:0000313" key="2">
    <source>
        <dbReference type="EMBL" id="KAK3203112.1"/>
    </source>
</evidence>